<dbReference type="Proteomes" id="UP000076842">
    <property type="component" value="Unassembled WGS sequence"/>
</dbReference>
<evidence type="ECO:0000256" key="1">
    <source>
        <dbReference type="SAM" id="MobiDB-lite"/>
    </source>
</evidence>
<keyword evidence="2" id="KW-1133">Transmembrane helix</keyword>
<keyword evidence="2" id="KW-0472">Membrane</keyword>
<dbReference type="EMBL" id="KV424108">
    <property type="protein sequence ID" value="KZT51417.1"/>
    <property type="molecule type" value="Genomic_DNA"/>
</dbReference>
<keyword evidence="2" id="KW-0812">Transmembrane</keyword>
<sequence>MSSRVYRPRLLTVVTWLVRVLCISILAGPITLLGVFTLLAHTITPDLKGWADWMVLWVLLDLINILGQCTLILPSLVSSHAAGKESKKELGMLYWTAPFQLWQWLIAAALCLIFPQYTTGLPKGVALWMQSHFPNLYTAFDGSLFLKRRVMTAVVPISWMCSSVPLGVFGRLLGSGRDGQGTSDREGETARGGQNETAVPLLSKEQGGYDENVGSVRKVDGEQVV</sequence>
<feature type="region of interest" description="Disordered" evidence="1">
    <location>
        <begin position="177"/>
        <end position="213"/>
    </location>
</feature>
<feature type="transmembrane region" description="Helical" evidence="2">
    <location>
        <begin position="53"/>
        <end position="73"/>
    </location>
</feature>
<reference evidence="3 4" key="1">
    <citation type="journal article" date="2016" name="Mol. Biol. Evol.">
        <title>Comparative Genomics of Early-Diverging Mushroom-Forming Fungi Provides Insights into the Origins of Lignocellulose Decay Capabilities.</title>
        <authorList>
            <person name="Nagy L.G."/>
            <person name="Riley R."/>
            <person name="Tritt A."/>
            <person name="Adam C."/>
            <person name="Daum C."/>
            <person name="Floudas D."/>
            <person name="Sun H."/>
            <person name="Yadav J.S."/>
            <person name="Pangilinan J."/>
            <person name="Larsson K.H."/>
            <person name="Matsuura K."/>
            <person name="Barry K."/>
            <person name="Labutti K."/>
            <person name="Kuo R."/>
            <person name="Ohm R.A."/>
            <person name="Bhattacharya S.S."/>
            <person name="Shirouzu T."/>
            <person name="Yoshinaga Y."/>
            <person name="Martin F.M."/>
            <person name="Grigoriev I.V."/>
            <person name="Hibbett D.S."/>
        </authorList>
    </citation>
    <scope>NUCLEOTIDE SEQUENCE [LARGE SCALE GENOMIC DNA]</scope>
    <source>
        <strain evidence="3 4">HHB12733</strain>
    </source>
</reference>
<dbReference type="AlphaFoldDB" id="A0A165CUG6"/>
<accession>A0A165CUG6</accession>
<evidence type="ECO:0000313" key="3">
    <source>
        <dbReference type="EMBL" id="KZT51417.1"/>
    </source>
</evidence>
<protein>
    <submittedName>
        <fullName evidence="3">Uncharacterized protein</fullName>
    </submittedName>
</protein>
<evidence type="ECO:0000256" key="2">
    <source>
        <dbReference type="SAM" id="Phobius"/>
    </source>
</evidence>
<evidence type="ECO:0000313" key="4">
    <source>
        <dbReference type="Proteomes" id="UP000076842"/>
    </source>
</evidence>
<feature type="transmembrane region" description="Helical" evidence="2">
    <location>
        <begin position="16"/>
        <end position="41"/>
    </location>
</feature>
<dbReference type="InParanoid" id="A0A165CUG6"/>
<feature type="transmembrane region" description="Helical" evidence="2">
    <location>
        <begin position="93"/>
        <end position="114"/>
    </location>
</feature>
<gene>
    <name evidence="3" type="ORF">CALCODRAFT_503534</name>
</gene>
<name>A0A165CUG6_9BASI</name>
<keyword evidence="4" id="KW-1185">Reference proteome</keyword>
<organism evidence="3 4">
    <name type="scientific">Calocera cornea HHB12733</name>
    <dbReference type="NCBI Taxonomy" id="1353952"/>
    <lineage>
        <taxon>Eukaryota</taxon>
        <taxon>Fungi</taxon>
        <taxon>Dikarya</taxon>
        <taxon>Basidiomycota</taxon>
        <taxon>Agaricomycotina</taxon>
        <taxon>Dacrymycetes</taxon>
        <taxon>Dacrymycetales</taxon>
        <taxon>Dacrymycetaceae</taxon>
        <taxon>Calocera</taxon>
    </lineage>
</organism>
<proteinExistence type="predicted"/>